<evidence type="ECO:0000313" key="2">
    <source>
        <dbReference type="Proteomes" id="UP001454086"/>
    </source>
</evidence>
<sequence>MIWEDTKNFTWGELDTLAWDQIKLDKFELLKLAATGKIEFSDTVWYKLLAMCQQTVNDFNSIFPDKPLDIPSSIESLSKLPLTSKQVIEIATFIMATITFIRSFLPPPNPPGGVIQVNNYEISIENQQQIRYDIDSIIELLPEPEHT</sequence>
<gene>
    <name evidence="1" type="ORF">WMQ36_18005</name>
</gene>
<comment type="caution">
    <text evidence="1">The sequence shown here is derived from an EMBL/GenBank/DDBJ whole genome shotgun (WGS) entry which is preliminary data.</text>
</comment>
<organism evidence="1 2">
    <name type="scientific">Enterocloster hominis</name>
    <name type="common">ex Hitch et al. 2024</name>
    <dbReference type="NCBI Taxonomy" id="1917870"/>
    <lineage>
        <taxon>Bacteria</taxon>
        <taxon>Bacillati</taxon>
        <taxon>Bacillota</taxon>
        <taxon>Clostridia</taxon>
        <taxon>Lachnospirales</taxon>
        <taxon>Lachnospiraceae</taxon>
        <taxon>Enterocloster</taxon>
    </lineage>
</organism>
<name>A0ABV1DCJ6_9FIRM</name>
<evidence type="ECO:0000313" key="1">
    <source>
        <dbReference type="EMBL" id="MEQ2426869.1"/>
    </source>
</evidence>
<proteinExistence type="predicted"/>
<reference evidence="1 2" key="1">
    <citation type="submission" date="2024-03" db="EMBL/GenBank/DDBJ databases">
        <title>Human intestinal bacterial collection.</title>
        <authorList>
            <person name="Pauvert C."/>
            <person name="Hitch T.C.A."/>
            <person name="Clavel T."/>
        </authorList>
    </citation>
    <scope>NUCLEOTIDE SEQUENCE [LARGE SCALE GENOMIC DNA]</scope>
    <source>
        <strain evidence="1 2">CLA-SR-H021</strain>
    </source>
</reference>
<keyword evidence="2" id="KW-1185">Reference proteome</keyword>
<dbReference type="EMBL" id="JBBMFM010000077">
    <property type="protein sequence ID" value="MEQ2426869.1"/>
    <property type="molecule type" value="Genomic_DNA"/>
</dbReference>
<protein>
    <submittedName>
        <fullName evidence="1">Uncharacterized protein</fullName>
    </submittedName>
</protein>
<dbReference type="Proteomes" id="UP001454086">
    <property type="component" value="Unassembled WGS sequence"/>
</dbReference>
<accession>A0ABV1DCJ6</accession>
<dbReference type="RefSeq" id="WP_349118422.1">
    <property type="nucleotide sequence ID" value="NZ_JBBMFM010000077.1"/>
</dbReference>